<dbReference type="AlphaFoldDB" id="A0A8S4A5R0"/>
<dbReference type="Proteomes" id="UP000678393">
    <property type="component" value="Unassembled WGS sequence"/>
</dbReference>
<reference evidence="4" key="1">
    <citation type="submission" date="2021-04" db="EMBL/GenBank/DDBJ databases">
        <authorList>
            <consortium name="Molecular Ecology Group"/>
        </authorList>
    </citation>
    <scope>NUCLEOTIDE SEQUENCE</scope>
</reference>
<accession>A0A8S4A5R0</accession>
<evidence type="ECO:0000256" key="1">
    <source>
        <dbReference type="ARBA" id="ARBA00044953"/>
    </source>
</evidence>
<dbReference type="PANTHER" id="PTHR21184">
    <property type="entry name" value="MENORIN (DENDRITIC BRANCHING PROTEIN)"/>
    <property type="match status" value="1"/>
</dbReference>
<evidence type="ECO:0000313" key="4">
    <source>
        <dbReference type="EMBL" id="CAG5133711.1"/>
    </source>
</evidence>
<keyword evidence="5" id="KW-1185">Reference proteome</keyword>
<dbReference type="PANTHER" id="PTHR21184:SF6">
    <property type="entry name" value="CONSERVED PLASMA MEMBRANE PROTEIN"/>
    <property type="match status" value="1"/>
</dbReference>
<evidence type="ECO:0000259" key="2">
    <source>
        <dbReference type="Pfam" id="PF10223"/>
    </source>
</evidence>
<feature type="domain" description="Menorin C-terminal" evidence="3">
    <location>
        <begin position="343"/>
        <end position="492"/>
    </location>
</feature>
<dbReference type="GO" id="GO:0005615">
    <property type="term" value="C:extracellular space"/>
    <property type="evidence" value="ECO:0007669"/>
    <property type="project" value="TreeGrafter"/>
</dbReference>
<dbReference type="InterPro" id="IPR057489">
    <property type="entry name" value="Menorin_C"/>
</dbReference>
<comment type="similarity">
    <text evidence="1">Belongs to the menorin family.</text>
</comment>
<dbReference type="EMBL" id="CAJHNH020006423">
    <property type="protein sequence ID" value="CAG5133711.1"/>
    <property type="molecule type" value="Genomic_DNA"/>
</dbReference>
<protein>
    <submittedName>
        <fullName evidence="4">Uncharacterized protein</fullName>
    </submittedName>
</protein>
<evidence type="ECO:0000259" key="3">
    <source>
        <dbReference type="Pfam" id="PF25161"/>
    </source>
</evidence>
<gene>
    <name evidence="4" type="ORF">CUNI_LOCUS19269</name>
</gene>
<organism evidence="4 5">
    <name type="scientific">Candidula unifasciata</name>
    <dbReference type="NCBI Taxonomy" id="100452"/>
    <lineage>
        <taxon>Eukaryota</taxon>
        <taxon>Metazoa</taxon>
        <taxon>Spiralia</taxon>
        <taxon>Lophotrochozoa</taxon>
        <taxon>Mollusca</taxon>
        <taxon>Gastropoda</taxon>
        <taxon>Heterobranchia</taxon>
        <taxon>Euthyneura</taxon>
        <taxon>Panpulmonata</taxon>
        <taxon>Eupulmonata</taxon>
        <taxon>Stylommatophora</taxon>
        <taxon>Helicina</taxon>
        <taxon>Helicoidea</taxon>
        <taxon>Geomitridae</taxon>
        <taxon>Candidula</taxon>
    </lineage>
</organism>
<feature type="domain" description="Menorin-like" evidence="2">
    <location>
        <begin position="30"/>
        <end position="270"/>
    </location>
</feature>
<dbReference type="Pfam" id="PF10223">
    <property type="entry name" value="Menorin_N"/>
    <property type="match status" value="1"/>
</dbReference>
<feature type="non-terminal residue" evidence="4">
    <location>
        <position position="498"/>
    </location>
</feature>
<name>A0A8S4A5R0_9EUPU</name>
<dbReference type="InterPro" id="IPR019356">
    <property type="entry name" value="Menorin_dom"/>
</dbReference>
<evidence type="ECO:0000313" key="5">
    <source>
        <dbReference type="Proteomes" id="UP000678393"/>
    </source>
</evidence>
<dbReference type="OrthoDB" id="413402at2759"/>
<dbReference type="Pfam" id="PF25161">
    <property type="entry name" value="Menorin_C"/>
    <property type="match status" value="1"/>
</dbReference>
<comment type="caution">
    <text evidence="4">The sequence shown here is derived from an EMBL/GenBank/DDBJ whole genome shotgun (WGS) entry which is preliminary data.</text>
</comment>
<sequence length="498" mass="56783">FIPKFMIPRLPYFTFGSEVGCLVYFDVGGDASKIRFARETNSLQAIKSAVSDPKIHMIAGDVILRGHGTKSQSLVPVMAKPHLSDSDVTLKDWLHQIRLSGKGIKLHFHSMESVEISLQILSDFDKMNPIKYPVWIHADVLQGPHGSKPVIDYHRFFASLKRLFPKCTLSLGWTTGTHTDLSQSAYTWDMVWDMLDLVEAAQFKDQIIVFQARLSLIHNSVPQLKWLYDNVKLSSVIILHQEGDVTFNEDVMYVAYRFPPHGIYFDLNHERFQTLLEQYRHFSRDKVSHLVLKRDEVMFKPNGWLKMGFHKQKQSILASSEAIILTVSIVHIVSKSTYLPTPEISIQGRIQFFNRHNREAEGYKTGVNIYVRPTEYSHFDNIVAIRCFIGVGGEIEVTGSNLPENTPNFRKSARVTPTSANCYRFKITDERTQILFAVKSLHGCTTLESVAEEDELVALLTVPLPSGLDSDKQHPFVIKLEDSNRQVLIDELSIRHTN</sequence>
<proteinExistence type="inferred from homology"/>